<dbReference type="Proteomes" id="UP000734218">
    <property type="component" value="Unassembled WGS sequence"/>
</dbReference>
<evidence type="ECO:0000313" key="2">
    <source>
        <dbReference type="EMBL" id="NJC35205.1"/>
    </source>
</evidence>
<gene>
    <name evidence="2" type="ORF">GGR88_002719</name>
</gene>
<sequence length="88" mass="9740">MKSVVAILFLLLAGPGFLIMGLVSLRRKLWRDGVPAGELLAHRIFGSEPPSRTAWDQRFSMFNVAMFTIFGTIFSILLAVTLISLVSE</sequence>
<keyword evidence="1" id="KW-0472">Membrane</keyword>
<comment type="caution">
    <text evidence="2">The sequence shown here is derived from an EMBL/GenBank/DDBJ whole genome shotgun (WGS) entry which is preliminary data.</text>
</comment>
<organism evidence="2 3">
    <name type="scientific">Sphingomonas jejuensis</name>
    <dbReference type="NCBI Taxonomy" id="904715"/>
    <lineage>
        <taxon>Bacteria</taxon>
        <taxon>Pseudomonadati</taxon>
        <taxon>Pseudomonadota</taxon>
        <taxon>Alphaproteobacteria</taxon>
        <taxon>Sphingomonadales</taxon>
        <taxon>Sphingomonadaceae</taxon>
        <taxon>Sphingomonas</taxon>
    </lineage>
</organism>
<reference evidence="2 3" key="1">
    <citation type="submission" date="2020-03" db="EMBL/GenBank/DDBJ databases">
        <title>Genomic Encyclopedia of Type Strains, Phase IV (KMG-IV): sequencing the most valuable type-strain genomes for metagenomic binning, comparative biology and taxonomic classification.</title>
        <authorList>
            <person name="Goeker M."/>
        </authorList>
    </citation>
    <scope>NUCLEOTIDE SEQUENCE [LARGE SCALE GENOMIC DNA]</scope>
    <source>
        <strain evidence="2 3">DSM 27651</strain>
    </source>
</reference>
<evidence type="ECO:0000313" key="3">
    <source>
        <dbReference type="Proteomes" id="UP000734218"/>
    </source>
</evidence>
<feature type="transmembrane region" description="Helical" evidence="1">
    <location>
        <begin position="62"/>
        <end position="86"/>
    </location>
</feature>
<feature type="transmembrane region" description="Helical" evidence="1">
    <location>
        <begin position="6"/>
        <end position="25"/>
    </location>
</feature>
<keyword evidence="1" id="KW-1133">Transmembrane helix</keyword>
<proteinExistence type="predicted"/>
<dbReference type="RefSeq" id="WP_167955907.1">
    <property type="nucleotide sequence ID" value="NZ_JAATJE010000002.1"/>
</dbReference>
<name>A0ABX0XPP4_9SPHN</name>
<keyword evidence="3" id="KW-1185">Reference proteome</keyword>
<dbReference type="EMBL" id="JAATJE010000002">
    <property type="protein sequence ID" value="NJC35205.1"/>
    <property type="molecule type" value="Genomic_DNA"/>
</dbReference>
<keyword evidence="1" id="KW-0812">Transmembrane</keyword>
<evidence type="ECO:0000256" key="1">
    <source>
        <dbReference type="SAM" id="Phobius"/>
    </source>
</evidence>
<protein>
    <submittedName>
        <fullName evidence="2">Uncharacterized protein</fullName>
    </submittedName>
</protein>
<accession>A0ABX0XPP4</accession>